<gene>
    <name evidence="2" type="ORF">RM572_01380</name>
</gene>
<evidence type="ECO:0008006" key="4">
    <source>
        <dbReference type="Google" id="ProtNLM"/>
    </source>
</evidence>
<accession>A0ABU2NKA7</accession>
<organism evidence="2 3">
    <name type="scientific">Streptomyces hazeniae</name>
    <dbReference type="NCBI Taxonomy" id="3075538"/>
    <lineage>
        <taxon>Bacteria</taxon>
        <taxon>Bacillati</taxon>
        <taxon>Actinomycetota</taxon>
        <taxon>Actinomycetes</taxon>
        <taxon>Kitasatosporales</taxon>
        <taxon>Streptomycetaceae</taxon>
        <taxon>Streptomyces</taxon>
    </lineage>
</organism>
<comment type="caution">
    <text evidence="2">The sequence shown here is derived from an EMBL/GenBank/DDBJ whole genome shotgun (WGS) entry which is preliminary data.</text>
</comment>
<evidence type="ECO:0000313" key="2">
    <source>
        <dbReference type="EMBL" id="MDT0377426.1"/>
    </source>
</evidence>
<protein>
    <recommendedName>
        <fullName evidence="4">Secreted protein</fullName>
    </recommendedName>
</protein>
<sequence length="266" mass="28326">MKRHLLRGLLASLLVLFTAMMSGPAQAQAAGDGDGDGLDDALEDTLAARHFPWVWFDSGEDSGCTDPATSSNPGTALARVRPHPADPGKIAIMYTILYRQDCGDWFGGGHSGDVEPFALTLAPRADCPNGYGAFALKTTAHQGTAFEHTDERLLGNDCSWGRDAGGSPYVARIYSAENKHGNYASLGSCEDGALGNDHCSESFTRQYAVHNVGEDGARRIDELSGHQFPGEYAWSPVPFSGSLDRGSDAGMIRTKLLSDGLLARGF</sequence>
<name>A0ABU2NKA7_9ACTN</name>
<evidence type="ECO:0000256" key="1">
    <source>
        <dbReference type="SAM" id="SignalP"/>
    </source>
</evidence>
<keyword evidence="3" id="KW-1185">Reference proteome</keyword>
<keyword evidence="1" id="KW-0732">Signal</keyword>
<feature type="chain" id="PRO_5046943729" description="Secreted protein" evidence="1">
    <location>
        <begin position="28"/>
        <end position="266"/>
    </location>
</feature>
<dbReference type="Proteomes" id="UP001183414">
    <property type="component" value="Unassembled WGS sequence"/>
</dbReference>
<reference evidence="3" key="1">
    <citation type="submission" date="2023-07" db="EMBL/GenBank/DDBJ databases">
        <title>30 novel species of actinomycetes from the DSMZ collection.</title>
        <authorList>
            <person name="Nouioui I."/>
        </authorList>
    </citation>
    <scope>NUCLEOTIDE SEQUENCE [LARGE SCALE GENOMIC DNA]</scope>
    <source>
        <strain evidence="3">DSM 42041</strain>
    </source>
</reference>
<dbReference type="EMBL" id="JAVREQ010000001">
    <property type="protein sequence ID" value="MDT0377426.1"/>
    <property type="molecule type" value="Genomic_DNA"/>
</dbReference>
<evidence type="ECO:0000313" key="3">
    <source>
        <dbReference type="Proteomes" id="UP001183414"/>
    </source>
</evidence>
<proteinExistence type="predicted"/>
<feature type="signal peptide" evidence="1">
    <location>
        <begin position="1"/>
        <end position="27"/>
    </location>
</feature>
<dbReference type="RefSeq" id="WP_051308272.1">
    <property type="nucleotide sequence ID" value="NZ_JAVREQ010000001.1"/>
</dbReference>